<dbReference type="AlphaFoldDB" id="V7BLD7"/>
<dbReference type="STRING" id="3885.V7BLD7"/>
<evidence type="ECO:0000313" key="3">
    <source>
        <dbReference type="EMBL" id="ESW18762.1"/>
    </source>
</evidence>
<proteinExistence type="predicted"/>
<dbReference type="InterPro" id="IPR002625">
    <property type="entry name" value="Smr_dom"/>
</dbReference>
<dbReference type="InterPro" id="IPR056254">
    <property type="entry name" value="At5g58720/SDE5-like_UBA-like"/>
</dbReference>
<dbReference type="EMBL" id="CM002293">
    <property type="protein sequence ID" value="ESW18762.1"/>
    <property type="molecule type" value="Genomic_DNA"/>
</dbReference>
<dbReference type="OMA" id="IPEQRTY"/>
<dbReference type="PANTHER" id="PTHR47676:SF1">
    <property type="entry name" value="SMR DOMAIN-CONTAINING PROTEIN"/>
    <property type="match status" value="1"/>
</dbReference>
<dbReference type="OrthoDB" id="3231855at2759"/>
<sequence length="524" mass="57897">MKNPRKKKRPKPQKKVEERKGAEGVVENEEEETKRRVLDALVDAFSLSSIREASVAYDIAGCDPDRASEILRKGLSEDSFSCCSSSYSGGSSGGGTSSLGMELGSKEEGEQNCGEGVVVGGFKGGKQKKKVVASTGTVSTVLGKEYVRRNKGRNKGFSANDGVFDMEKAEQFLCSMLGEDCDLNLAVVRDVLCQCGYDIERASNVLLDLAGSTIEKSNTDRHPNYRVDNIGDGRVFVDPNDSLIDRRSESTSISSDGDISDNIWSLGSFGRKYAEVLSNSKVDFAISSECTKSDIPLKVSDIPQKVLESLFNFPKSTEHDKDSMNWRNVVKKIQSLGPGFNVSPHVAESQQRTYAKGDEYHVFREDSNQQWDSVKSYYKKATTAYTKGDRAYAAYLSDQGKEQTKLAQKADTRASHDIFIARNKGIENVITIDLHGQHVKQAIRMLKLHLLFGSYVPSVQTLRVITGCGSHGFGKSKLKQSVIELLGREAIEWREENQGTVLIKLNGWREYSFLDSNSDSDNTD</sequence>
<accession>V7BLD7</accession>
<name>V7BLD7_PHAVU</name>
<dbReference type="Pfam" id="PF08590">
    <property type="entry name" value="DUF1771"/>
    <property type="match status" value="1"/>
</dbReference>
<dbReference type="Proteomes" id="UP000000226">
    <property type="component" value="Chromosome 6"/>
</dbReference>
<dbReference type="SMR" id="V7BLD7"/>
<dbReference type="SMART" id="SM01162">
    <property type="entry name" value="DUF1771"/>
    <property type="match status" value="1"/>
</dbReference>
<feature type="domain" description="Smr" evidence="2">
    <location>
        <begin position="432"/>
        <end position="506"/>
    </location>
</feature>
<dbReference type="Pfam" id="PF24767">
    <property type="entry name" value="UBA_At5g58720"/>
    <property type="match status" value="1"/>
</dbReference>
<keyword evidence="4" id="KW-1185">Reference proteome</keyword>
<reference evidence="4" key="1">
    <citation type="journal article" date="2014" name="Nat. Genet.">
        <title>A reference genome for common bean and genome-wide analysis of dual domestications.</title>
        <authorList>
            <person name="Schmutz J."/>
            <person name="McClean P.E."/>
            <person name="Mamidi S."/>
            <person name="Wu G.A."/>
            <person name="Cannon S.B."/>
            <person name="Grimwood J."/>
            <person name="Jenkins J."/>
            <person name="Shu S."/>
            <person name="Song Q."/>
            <person name="Chavarro C."/>
            <person name="Torres-Torres M."/>
            <person name="Geffroy V."/>
            <person name="Moghaddam S.M."/>
            <person name="Gao D."/>
            <person name="Abernathy B."/>
            <person name="Barry K."/>
            <person name="Blair M."/>
            <person name="Brick M.A."/>
            <person name="Chovatia M."/>
            <person name="Gepts P."/>
            <person name="Goodstein D.M."/>
            <person name="Gonzales M."/>
            <person name="Hellsten U."/>
            <person name="Hyten D.L."/>
            <person name="Jia G."/>
            <person name="Kelly J.D."/>
            <person name="Kudrna D."/>
            <person name="Lee R."/>
            <person name="Richard M.M."/>
            <person name="Miklas P.N."/>
            <person name="Osorno J.M."/>
            <person name="Rodrigues J."/>
            <person name="Thareau V."/>
            <person name="Urrea C.A."/>
            <person name="Wang M."/>
            <person name="Yu Y."/>
            <person name="Zhang M."/>
            <person name="Wing R.A."/>
            <person name="Cregan P.B."/>
            <person name="Rokhsar D.S."/>
            <person name="Jackson S.A."/>
        </authorList>
    </citation>
    <scope>NUCLEOTIDE SEQUENCE [LARGE SCALE GENOMIC DNA]</scope>
    <source>
        <strain evidence="4">cv. G19833</strain>
    </source>
</reference>
<organism evidence="3 4">
    <name type="scientific">Phaseolus vulgaris</name>
    <name type="common">Kidney bean</name>
    <name type="synonym">French bean</name>
    <dbReference type="NCBI Taxonomy" id="3885"/>
    <lineage>
        <taxon>Eukaryota</taxon>
        <taxon>Viridiplantae</taxon>
        <taxon>Streptophyta</taxon>
        <taxon>Embryophyta</taxon>
        <taxon>Tracheophyta</taxon>
        <taxon>Spermatophyta</taxon>
        <taxon>Magnoliopsida</taxon>
        <taxon>eudicotyledons</taxon>
        <taxon>Gunneridae</taxon>
        <taxon>Pentapetalae</taxon>
        <taxon>rosids</taxon>
        <taxon>fabids</taxon>
        <taxon>Fabales</taxon>
        <taxon>Fabaceae</taxon>
        <taxon>Papilionoideae</taxon>
        <taxon>50 kb inversion clade</taxon>
        <taxon>NPAAA clade</taxon>
        <taxon>indigoferoid/millettioid clade</taxon>
        <taxon>Phaseoleae</taxon>
        <taxon>Phaseolus</taxon>
    </lineage>
</organism>
<evidence type="ECO:0000259" key="2">
    <source>
        <dbReference type="PROSITE" id="PS50828"/>
    </source>
</evidence>
<feature type="compositionally biased region" description="Basic residues" evidence="1">
    <location>
        <begin position="1"/>
        <end position="13"/>
    </location>
</feature>
<dbReference type="PANTHER" id="PTHR47676">
    <property type="entry name" value="OS01G0225100 PROTEIN"/>
    <property type="match status" value="1"/>
</dbReference>
<dbReference type="SUPFAM" id="SSF160443">
    <property type="entry name" value="SMR domain-like"/>
    <property type="match status" value="1"/>
</dbReference>
<feature type="region of interest" description="Disordered" evidence="1">
    <location>
        <begin position="1"/>
        <end position="33"/>
    </location>
</feature>
<dbReference type="Gene3D" id="3.30.1370.110">
    <property type="match status" value="1"/>
</dbReference>
<feature type="region of interest" description="Disordered" evidence="1">
    <location>
        <begin position="87"/>
        <end position="108"/>
    </location>
</feature>
<dbReference type="InterPro" id="IPR036063">
    <property type="entry name" value="Smr_dom_sf"/>
</dbReference>
<dbReference type="InterPro" id="IPR013899">
    <property type="entry name" value="DUF1771"/>
</dbReference>
<dbReference type="Gramene" id="ESW18762">
    <property type="protein sequence ID" value="ESW18762"/>
    <property type="gene ID" value="PHAVU_006G068100g"/>
</dbReference>
<evidence type="ECO:0000256" key="1">
    <source>
        <dbReference type="SAM" id="MobiDB-lite"/>
    </source>
</evidence>
<evidence type="ECO:0000313" key="4">
    <source>
        <dbReference type="Proteomes" id="UP000000226"/>
    </source>
</evidence>
<dbReference type="SMART" id="SM00463">
    <property type="entry name" value="SMR"/>
    <property type="match status" value="1"/>
</dbReference>
<protein>
    <recommendedName>
        <fullName evidence="2">Smr domain-containing protein</fullName>
    </recommendedName>
</protein>
<dbReference type="PROSITE" id="PS50828">
    <property type="entry name" value="SMR"/>
    <property type="match status" value="1"/>
</dbReference>
<dbReference type="InterPro" id="IPR055319">
    <property type="entry name" value="At5g58720-like"/>
</dbReference>
<dbReference type="eggNOG" id="KOG2401">
    <property type="taxonomic scope" value="Eukaryota"/>
</dbReference>
<gene>
    <name evidence="3" type="ORF">PHAVU_006G068100g</name>
</gene>